<protein>
    <submittedName>
        <fullName evidence="2">Uncharacterized protein</fullName>
    </submittedName>
</protein>
<dbReference type="Gramene" id="OMP06090">
    <property type="protein sequence ID" value="OMP06090"/>
    <property type="gene ID" value="CCACVL1_01714"/>
</dbReference>
<feature type="compositionally biased region" description="Polar residues" evidence="1">
    <location>
        <begin position="1"/>
        <end position="19"/>
    </location>
</feature>
<comment type="caution">
    <text evidence="2">The sequence shown here is derived from an EMBL/GenBank/DDBJ whole genome shotgun (WGS) entry which is preliminary data.</text>
</comment>
<accession>A0A1R3KG81</accession>
<sequence length="25" mass="2757">MAGQLTSSTNGRLFTTTQHKPLYGF</sequence>
<dbReference type="Proteomes" id="UP000188268">
    <property type="component" value="Unassembled WGS sequence"/>
</dbReference>
<keyword evidence="3" id="KW-1185">Reference proteome</keyword>
<proteinExistence type="predicted"/>
<evidence type="ECO:0000313" key="2">
    <source>
        <dbReference type="EMBL" id="OMP06090.1"/>
    </source>
</evidence>
<gene>
    <name evidence="2" type="ORF">CCACVL1_01714</name>
</gene>
<name>A0A1R3KG81_COCAP</name>
<dbReference type="AlphaFoldDB" id="A0A1R3KG81"/>
<evidence type="ECO:0000256" key="1">
    <source>
        <dbReference type="SAM" id="MobiDB-lite"/>
    </source>
</evidence>
<feature type="region of interest" description="Disordered" evidence="1">
    <location>
        <begin position="1"/>
        <end position="25"/>
    </location>
</feature>
<reference evidence="2 3" key="1">
    <citation type="submission" date="2013-09" db="EMBL/GenBank/DDBJ databases">
        <title>Corchorus capsularis genome sequencing.</title>
        <authorList>
            <person name="Alam M."/>
            <person name="Haque M.S."/>
            <person name="Islam M.S."/>
            <person name="Emdad E.M."/>
            <person name="Islam M.M."/>
            <person name="Ahmed B."/>
            <person name="Halim A."/>
            <person name="Hossen Q.M.M."/>
            <person name="Hossain M.Z."/>
            <person name="Ahmed R."/>
            <person name="Khan M.M."/>
            <person name="Islam R."/>
            <person name="Rashid M.M."/>
            <person name="Khan S.A."/>
            <person name="Rahman M.S."/>
            <person name="Alam M."/>
        </authorList>
    </citation>
    <scope>NUCLEOTIDE SEQUENCE [LARGE SCALE GENOMIC DNA]</scope>
    <source>
        <strain evidence="3">cv. CVL-1</strain>
        <tissue evidence="2">Whole seedling</tissue>
    </source>
</reference>
<dbReference type="EMBL" id="AWWV01005052">
    <property type="protein sequence ID" value="OMP06090.1"/>
    <property type="molecule type" value="Genomic_DNA"/>
</dbReference>
<evidence type="ECO:0000313" key="3">
    <source>
        <dbReference type="Proteomes" id="UP000188268"/>
    </source>
</evidence>
<organism evidence="2 3">
    <name type="scientific">Corchorus capsularis</name>
    <name type="common">Jute</name>
    <dbReference type="NCBI Taxonomy" id="210143"/>
    <lineage>
        <taxon>Eukaryota</taxon>
        <taxon>Viridiplantae</taxon>
        <taxon>Streptophyta</taxon>
        <taxon>Embryophyta</taxon>
        <taxon>Tracheophyta</taxon>
        <taxon>Spermatophyta</taxon>
        <taxon>Magnoliopsida</taxon>
        <taxon>eudicotyledons</taxon>
        <taxon>Gunneridae</taxon>
        <taxon>Pentapetalae</taxon>
        <taxon>rosids</taxon>
        <taxon>malvids</taxon>
        <taxon>Malvales</taxon>
        <taxon>Malvaceae</taxon>
        <taxon>Grewioideae</taxon>
        <taxon>Apeibeae</taxon>
        <taxon>Corchorus</taxon>
    </lineage>
</organism>